<organism evidence="1 2">
    <name type="scientific">Dipteronia sinensis</name>
    <dbReference type="NCBI Taxonomy" id="43782"/>
    <lineage>
        <taxon>Eukaryota</taxon>
        <taxon>Viridiplantae</taxon>
        <taxon>Streptophyta</taxon>
        <taxon>Embryophyta</taxon>
        <taxon>Tracheophyta</taxon>
        <taxon>Spermatophyta</taxon>
        <taxon>Magnoliopsida</taxon>
        <taxon>eudicotyledons</taxon>
        <taxon>Gunneridae</taxon>
        <taxon>Pentapetalae</taxon>
        <taxon>rosids</taxon>
        <taxon>malvids</taxon>
        <taxon>Sapindales</taxon>
        <taxon>Sapindaceae</taxon>
        <taxon>Hippocastanoideae</taxon>
        <taxon>Acereae</taxon>
        <taxon>Dipteronia</taxon>
    </lineage>
</organism>
<dbReference type="AlphaFoldDB" id="A0AAE0EEB3"/>
<reference evidence="1" key="1">
    <citation type="journal article" date="2023" name="Plant J.">
        <title>Genome sequences and population genomics provide insights into the demographic history, inbreeding, and mutation load of two 'living fossil' tree species of Dipteronia.</title>
        <authorList>
            <person name="Feng Y."/>
            <person name="Comes H.P."/>
            <person name="Chen J."/>
            <person name="Zhu S."/>
            <person name="Lu R."/>
            <person name="Zhang X."/>
            <person name="Li P."/>
            <person name="Qiu J."/>
            <person name="Olsen K.M."/>
            <person name="Qiu Y."/>
        </authorList>
    </citation>
    <scope>NUCLEOTIDE SEQUENCE</scope>
    <source>
        <strain evidence="1">NBL</strain>
    </source>
</reference>
<name>A0AAE0EEB3_9ROSI</name>
<evidence type="ECO:0008006" key="3">
    <source>
        <dbReference type="Google" id="ProtNLM"/>
    </source>
</evidence>
<evidence type="ECO:0000313" key="1">
    <source>
        <dbReference type="EMBL" id="KAK3223315.1"/>
    </source>
</evidence>
<dbReference type="Proteomes" id="UP001281410">
    <property type="component" value="Unassembled WGS sequence"/>
</dbReference>
<dbReference type="InterPro" id="IPR052343">
    <property type="entry name" value="Retrotransposon-Effector_Assoc"/>
</dbReference>
<dbReference type="EMBL" id="JANJYJ010000003">
    <property type="protein sequence ID" value="KAK3223315.1"/>
    <property type="molecule type" value="Genomic_DNA"/>
</dbReference>
<protein>
    <recommendedName>
        <fullName evidence="3">Reverse transcriptase domain-containing protein</fullName>
    </recommendedName>
</protein>
<dbReference type="PANTHER" id="PTHR46890">
    <property type="entry name" value="NON-LTR RETROLELEMENT REVERSE TRANSCRIPTASE-LIKE PROTEIN-RELATED"/>
    <property type="match status" value="1"/>
</dbReference>
<sequence length="133" mass="14900">MAFVKEGQILDSFIVAEEIIHEWKKNKEGGLLVKLYAGKDGLWGEMENVDEGCITSPTLSVLVNSSPTRQFSIERELRQGDPLSPFLFNVVVEGLSNLLRKAHDLDMIRGISFGNSEVYLLELGLVLYLFGRV</sequence>
<dbReference type="PANTHER" id="PTHR46890:SF48">
    <property type="entry name" value="RNA-DIRECTED DNA POLYMERASE"/>
    <property type="match status" value="1"/>
</dbReference>
<keyword evidence="2" id="KW-1185">Reference proteome</keyword>
<gene>
    <name evidence="1" type="ORF">Dsin_010340</name>
</gene>
<evidence type="ECO:0000313" key="2">
    <source>
        <dbReference type="Proteomes" id="UP001281410"/>
    </source>
</evidence>
<accession>A0AAE0EEB3</accession>
<proteinExistence type="predicted"/>
<comment type="caution">
    <text evidence="1">The sequence shown here is derived from an EMBL/GenBank/DDBJ whole genome shotgun (WGS) entry which is preliminary data.</text>
</comment>